<comment type="caution">
    <text evidence="3">The sequence shown here is derived from an EMBL/GenBank/DDBJ whole genome shotgun (WGS) entry which is preliminary data.</text>
</comment>
<proteinExistence type="predicted"/>
<evidence type="ECO:0000313" key="4">
    <source>
        <dbReference type="Proteomes" id="UP000520770"/>
    </source>
</evidence>
<dbReference type="InterPro" id="IPR056209">
    <property type="entry name" value="SU10_adaptor"/>
</dbReference>
<reference evidence="4 5" key="1">
    <citation type="submission" date="2020-08" db="EMBL/GenBank/DDBJ databases">
        <title>Genomic Encyclopedia of Type Strains, Phase IV (KMG-V): Genome sequencing to study the core and pangenomes of soil and plant-associated prokaryotes.</title>
        <authorList>
            <person name="Whitman W."/>
        </authorList>
    </citation>
    <scope>NUCLEOTIDE SEQUENCE [LARGE SCALE GENOMIC DNA]</scope>
    <source>
        <strain evidence="2 5">SEMIA 444</strain>
        <strain evidence="1 4">SEMIA 448</strain>
        <strain evidence="3 6">SEMIA 452</strain>
    </source>
</reference>
<evidence type="ECO:0000313" key="1">
    <source>
        <dbReference type="EMBL" id="MBB4347947.1"/>
    </source>
</evidence>
<dbReference type="Proteomes" id="UP000576087">
    <property type="component" value="Unassembled WGS sequence"/>
</dbReference>
<protein>
    <submittedName>
        <fullName evidence="3">Uncharacterized protein</fullName>
    </submittedName>
</protein>
<dbReference type="EMBL" id="JACIGY010000001">
    <property type="protein sequence ID" value="MBB4409659.1"/>
    <property type="molecule type" value="Genomic_DNA"/>
</dbReference>
<dbReference type="RefSeq" id="WP_183821973.1">
    <property type="nucleotide sequence ID" value="NZ_JACIGW010000001.1"/>
</dbReference>
<dbReference type="Pfam" id="PF24175">
    <property type="entry name" value="SU10_adaptor"/>
    <property type="match status" value="1"/>
</dbReference>
<evidence type="ECO:0000313" key="5">
    <source>
        <dbReference type="Proteomes" id="UP000524535"/>
    </source>
</evidence>
<evidence type="ECO:0000313" key="2">
    <source>
        <dbReference type="EMBL" id="MBB4409659.1"/>
    </source>
</evidence>
<sequence length="198" mass="21884">MSLKTIIDEVCDAVSIDRFDAIYGSDDPNALTMLDHAQQAGDEIARRADWQALLRTEMLVASGDPLPEDFQRLAPGGGIRAADGTFIRPVTNSGQWAIISQVGSVQPYYFISNGTVRVAPVTSGDGALIDYLSKDWIKNGAEFKAEYSVDDDTAVFPERLLVKNVIWRWRRQKGLAFDDQLAEFEADLVQEINSDRGA</sequence>
<organism evidence="3 6">
    <name type="scientific">Aliirhizobium cellulosilyticum</name>
    <dbReference type="NCBI Taxonomy" id="393664"/>
    <lineage>
        <taxon>Bacteria</taxon>
        <taxon>Pseudomonadati</taxon>
        <taxon>Pseudomonadota</taxon>
        <taxon>Alphaproteobacteria</taxon>
        <taxon>Hyphomicrobiales</taxon>
        <taxon>Rhizobiaceae</taxon>
        <taxon>Aliirhizobium</taxon>
    </lineage>
</organism>
<name>A0A7W6UVS6_9HYPH</name>
<gene>
    <name evidence="2" type="ORF">GGE31_000130</name>
    <name evidence="1" type="ORF">GGE33_001655</name>
    <name evidence="3" type="ORF">GGE35_000128</name>
</gene>
<dbReference type="Proteomes" id="UP000524535">
    <property type="component" value="Unassembled WGS sequence"/>
</dbReference>
<dbReference type="Proteomes" id="UP000520770">
    <property type="component" value="Unassembled WGS sequence"/>
</dbReference>
<dbReference type="AlphaFoldDB" id="A0A7W6UVS6"/>
<keyword evidence="5" id="KW-1185">Reference proteome</keyword>
<evidence type="ECO:0000313" key="3">
    <source>
        <dbReference type="EMBL" id="MBB4444346.1"/>
    </source>
</evidence>
<accession>A0A7W6UVS6</accession>
<evidence type="ECO:0000313" key="6">
    <source>
        <dbReference type="Proteomes" id="UP000576087"/>
    </source>
</evidence>
<dbReference type="EMBL" id="JACIHM010000001">
    <property type="protein sequence ID" value="MBB4444346.1"/>
    <property type="molecule type" value="Genomic_DNA"/>
</dbReference>
<dbReference type="EMBL" id="JACIGW010000001">
    <property type="protein sequence ID" value="MBB4347947.1"/>
    <property type="molecule type" value="Genomic_DNA"/>
</dbReference>